<organism evidence="3 4">
    <name type="scientific">Paenibacillus beijingensis</name>
    <dbReference type="NCBI Taxonomy" id="1126833"/>
    <lineage>
        <taxon>Bacteria</taxon>
        <taxon>Bacillati</taxon>
        <taxon>Bacillota</taxon>
        <taxon>Bacilli</taxon>
        <taxon>Bacillales</taxon>
        <taxon>Paenibacillaceae</taxon>
        <taxon>Paenibacillus</taxon>
    </lineage>
</organism>
<name>A0A0D5NPL1_9BACL</name>
<dbReference type="KEGG" id="pbj:VN24_22750"/>
<evidence type="ECO:0000313" key="4">
    <source>
        <dbReference type="Proteomes" id="UP000032633"/>
    </source>
</evidence>
<evidence type="ECO:0000256" key="2">
    <source>
        <dbReference type="SAM" id="SignalP"/>
    </source>
</evidence>
<feature type="signal peptide" evidence="2">
    <location>
        <begin position="1"/>
        <end position="19"/>
    </location>
</feature>
<proteinExistence type="predicted"/>
<gene>
    <name evidence="3" type="ORF">VN24_22750</name>
</gene>
<evidence type="ECO:0000256" key="1">
    <source>
        <dbReference type="SAM" id="MobiDB-lite"/>
    </source>
</evidence>
<keyword evidence="2" id="KW-0732">Signal</keyword>
<dbReference type="Proteomes" id="UP000032633">
    <property type="component" value="Chromosome"/>
</dbReference>
<reference evidence="4" key="2">
    <citation type="submission" date="2015-03" db="EMBL/GenBank/DDBJ databases">
        <title>Genome sequence of Paenibacillus beijingensis strain DSM 24997T.</title>
        <authorList>
            <person name="Kwak Y."/>
            <person name="Shin J.-H."/>
        </authorList>
    </citation>
    <scope>NUCLEOTIDE SEQUENCE [LARGE SCALE GENOMIC DNA]</scope>
    <source>
        <strain evidence="4">DSM 24997</strain>
    </source>
</reference>
<dbReference type="HOGENOM" id="CLU_959551_0_0_9"/>
<dbReference type="PATRIC" id="fig|1126833.4.peg.5001"/>
<reference evidence="3 4" key="1">
    <citation type="journal article" date="2015" name="J. Biotechnol.">
        <title>Complete genome sequence of Paenibacillus beijingensis 7188(T) (=DSM 24997(T)), a novel rhizobacterium from jujube garden soil.</title>
        <authorList>
            <person name="Kwak Y."/>
            <person name="Shin J.H."/>
        </authorList>
    </citation>
    <scope>NUCLEOTIDE SEQUENCE [LARGE SCALE GENOMIC DNA]</scope>
    <source>
        <strain evidence="3 4">DSM 24997</strain>
    </source>
</reference>
<protein>
    <recommendedName>
        <fullName evidence="5">Lipoprotein</fullName>
    </recommendedName>
</protein>
<dbReference type="OrthoDB" id="2678875at2"/>
<evidence type="ECO:0000313" key="3">
    <source>
        <dbReference type="EMBL" id="AJY76863.1"/>
    </source>
</evidence>
<dbReference type="PROSITE" id="PS51257">
    <property type="entry name" value="PROKAR_LIPOPROTEIN"/>
    <property type="match status" value="1"/>
</dbReference>
<sequence>MNRCVVILLFALIVFVGCSKTTESFEGKIDDVKTNGDVGKEGSESIEKGIDSDPTEKTNKENKSNGEMKAIRDAHEFINVIKEKNAAKLNQLLNTSDLDIEGTKKIIECFEVNFDLNSLSAQINYDGLSMYPEGGQYEFVLVDKNINENNDNEENSLVIRYEKDGNKVFHNPYVRYFPYAEKMILTYLDIIGEGDAIELASFLNADDIEIPIWVAEETISNYKNFLDTSKVTVRYTKNFTFVAEDTNGKEHIIEVIYGDGLMSIKDDLIPDF</sequence>
<feature type="chain" id="PRO_5038555946" description="Lipoprotein" evidence="2">
    <location>
        <begin position="20"/>
        <end position="272"/>
    </location>
</feature>
<feature type="region of interest" description="Disordered" evidence="1">
    <location>
        <begin position="33"/>
        <end position="66"/>
    </location>
</feature>
<accession>A0A0D5NPL1</accession>
<dbReference type="EMBL" id="CP011058">
    <property type="protein sequence ID" value="AJY76863.1"/>
    <property type="molecule type" value="Genomic_DNA"/>
</dbReference>
<keyword evidence="4" id="KW-1185">Reference proteome</keyword>
<dbReference type="AlphaFoldDB" id="A0A0D5NPL1"/>
<dbReference type="RefSeq" id="WP_045672288.1">
    <property type="nucleotide sequence ID" value="NZ_CP011058.1"/>
</dbReference>
<evidence type="ECO:0008006" key="5">
    <source>
        <dbReference type="Google" id="ProtNLM"/>
    </source>
</evidence>